<feature type="signal peptide" evidence="1">
    <location>
        <begin position="1"/>
        <end position="18"/>
    </location>
</feature>
<evidence type="ECO:0000313" key="2">
    <source>
        <dbReference type="EMBL" id="AZS50356.1"/>
    </source>
</evidence>
<dbReference type="AlphaFoldDB" id="A0A3Q9JIM8"/>
<gene>
    <name evidence="2" type="ORF">DM558_06010</name>
</gene>
<sequence>MRLKALWVLSLLSLPLLANELDNKQLLPEVKQLLVIPDLFERDLDQNGYVGMLALDVPVD</sequence>
<name>A0A3Q9JIM8_9GAMM</name>
<keyword evidence="3" id="KW-1185">Reference proteome</keyword>
<dbReference type="KEGG" id="emo:DM558_06010"/>
<accession>A0A3Q9JIM8</accession>
<reference evidence="3" key="1">
    <citation type="submission" date="2018-06" db="EMBL/GenBank/DDBJ databases">
        <title>Complete genome of Pseudomonas insecticola strain QZS01.</title>
        <authorList>
            <person name="Wang J."/>
            <person name="Su Q."/>
        </authorList>
    </citation>
    <scope>NUCLEOTIDE SEQUENCE [LARGE SCALE GENOMIC DNA]</scope>
    <source>
        <strain evidence="3">QZS01</strain>
    </source>
</reference>
<proteinExistence type="predicted"/>
<dbReference type="EMBL" id="CP029822">
    <property type="protein sequence ID" value="AZS50356.1"/>
    <property type="molecule type" value="Genomic_DNA"/>
</dbReference>
<protein>
    <submittedName>
        <fullName evidence="2">Uncharacterized protein</fullName>
    </submittedName>
</protein>
<dbReference type="Proteomes" id="UP000273143">
    <property type="component" value="Chromosome"/>
</dbReference>
<evidence type="ECO:0000256" key="1">
    <source>
        <dbReference type="SAM" id="SignalP"/>
    </source>
</evidence>
<organism evidence="2 3">
    <name type="scientific">Entomomonas moraniae</name>
    <dbReference type="NCBI Taxonomy" id="2213226"/>
    <lineage>
        <taxon>Bacteria</taxon>
        <taxon>Pseudomonadati</taxon>
        <taxon>Pseudomonadota</taxon>
        <taxon>Gammaproteobacteria</taxon>
        <taxon>Pseudomonadales</taxon>
        <taxon>Pseudomonadaceae</taxon>
        <taxon>Entomomonas</taxon>
    </lineage>
</organism>
<evidence type="ECO:0000313" key="3">
    <source>
        <dbReference type="Proteomes" id="UP000273143"/>
    </source>
</evidence>
<feature type="chain" id="PRO_5018691674" evidence="1">
    <location>
        <begin position="19"/>
        <end position="60"/>
    </location>
</feature>
<dbReference type="RefSeq" id="WP_127162648.1">
    <property type="nucleotide sequence ID" value="NZ_CP029822.1"/>
</dbReference>
<keyword evidence="1" id="KW-0732">Signal</keyword>